<dbReference type="AlphaFoldDB" id="A0A835CXF9"/>
<evidence type="ECO:0000313" key="1">
    <source>
        <dbReference type="EMBL" id="KAF8369851.1"/>
    </source>
</evidence>
<accession>A0A835CXF9</accession>
<sequence length="111" mass="12346">MLMANKLFKPDARAEDTRALAATNEEKEVCGERAHLESRFQQFMLLSLVLQIQLYPSRPPKRKDIESHHGGPSHDRALVNGFMVGEDILIDVAVAIQGVPAGIKAILMARR</sequence>
<dbReference type="Proteomes" id="UP000655225">
    <property type="component" value="Unassembled WGS sequence"/>
</dbReference>
<name>A0A835CXF9_TETSI</name>
<protein>
    <submittedName>
        <fullName evidence="1">Uncharacterized protein</fullName>
    </submittedName>
</protein>
<keyword evidence="2" id="KW-1185">Reference proteome</keyword>
<evidence type="ECO:0000313" key="2">
    <source>
        <dbReference type="Proteomes" id="UP000655225"/>
    </source>
</evidence>
<organism evidence="1 2">
    <name type="scientific">Tetracentron sinense</name>
    <name type="common">Spur-leaf</name>
    <dbReference type="NCBI Taxonomy" id="13715"/>
    <lineage>
        <taxon>Eukaryota</taxon>
        <taxon>Viridiplantae</taxon>
        <taxon>Streptophyta</taxon>
        <taxon>Embryophyta</taxon>
        <taxon>Tracheophyta</taxon>
        <taxon>Spermatophyta</taxon>
        <taxon>Magnoliopsida</taxon>
        <taxon>Trochodendrales</taxon>
        <taxon>Trochodendraceae</taxon>
        <taxon>Tetracentron</taxon>
    </lineage>
</organism>
<gene>
    <name evidence="1" type="ORF">HHK36_032125</name>
</gene>
<proteinExistence type="predicted"/>
<comment type="caution">
    <text evidence="1">The sequence shown here is derived from an EMBL/GenBank/DDBJ whole genome shotgun (WGS) entry which is preliminary data.</text>
</comment>
<reference evidence="1 2" key="1">
    <citation type="submission" date="2020-04" db="EMBL/GenBank/DDBJ databases">
        <title>Plant Genome Project.</title>
        <authorList>
            <person name="Zhang R.-G."/>
        </authorList>
    </citation>
    <scope>NUCLEOTIDE SEQUENCE [LARGE SCALE GENOMIC DNA]</scope>
    <source>
        <strain evidence="1">YNK0</strain>
        <tissue evidence="1">Leaf</tissue>
    </source>
</reference>
<dbReference type="EMBL" id="JABCRI010000448">
    <property type="protein sequence ID" value="KAF8369851.1"/>
    <property type="molecule type" value="Genomic_DNA"/>
</dbReference>